<organism evidence="11 12">
    <name type="scientific">Lactobacillus amylovorus subsp. animalium DSM 16698</name>
    <dbReference type="NCBI Taxonomy" id="695563"/>
    <lineage>
        <taxon>Bacteria</taxon>
        <taxon>Bacillati</taxon>
        <taxon>Bacillota</taxon>
        <taxon>Bacilli</taxon>
        <taxon>Lactobacillales</taxon>
        <taxon>Lactobacillaceae</taxon>
        <taxon>Lactobacillus</taxon>
        <taxon>Lactobacillus amylovorus subsp. animalium</taxon>
    </lineage>
</organism>
<evidence type="ECO:0000256" key="7">
    <source>
        <dbReference type="ARBA" id="ARBA00059688"/>
    </source>
</evidence>
<dbReference type="PANTHER" id="PTHR30460">
    <property type="entry name" value="MODERATE CONDUCTANCE MECHANOSENSITIVE CHANNEL YBIO"/>
    <property type="match status" value="1"/>
</dbReference>
<keyword evidence="6 8" id="KW-0472">Membrane</keyword>
<feature type="domain" description="Mechanosensitive ion channel MscS" evidence="9">
    <location>
        <begin position="116"/>
        <end position="178"/>
    </location>
</feature>
<evidence type="ECO:0000256" key="3">
    <source>
        <dbReference type="ARBA" id="ARBA00022475"/>
    </source>
</evidence>
<evidence type="ECO:0000259" key="9">
    <source>
        <dbReference type="Pfam" id="PF00924"/>
    </source>
</evidence>
<dbReference type="EMBL" id="JQBQ01000049">
    <property type="protein sequence ID" value="KRN88236.1"/>
    <property type="molecule type" value="Genomic_DNA"/>
</dbReference>
<dbReference type="PANTHER" id="PTHR30460:SF0">
    <property type="entry name" value="MODERATE CONDUCTANCE MECHANOSENSITIVE CHANNEL YBIO"/>
    <property type="match status" value="1"/>
</dbReference>
<dbReference type="GO" id="GO:0005886">
    <property type="term" value="C:plasma membrane"/>
    <property type="evidence" value="ECO:0007669"/>
    <property type="project" value="UniProtKB-SubCell"/>
</dbReference>
<dbReference type="Pfam" id="PF21088">
    <property type="entry name" value="MS_channel_1st"/>
    <property type="match status" value="1"/>
</dbReference>
<dbReference type="SUPFAM" id="SSF82689">
    <property type="entry name" value="Mechanosensitive channel protein MscS (YggB), C-terminal domain"/>
    <property type="match status" value="1"/>
</dbReference>
<protein>
    <submittedName>
        <fullName evidence="11">Small-conductance mechanosensitive channel</fullName>
    </submittedName>
</protein>
<feature type="transmembrane region" description="Helical" evidence="8">
    <location>
        <begin position="66"/>
        <end position="90"/>
    </location>
</feature>
<feature type="domain" description="Mechanosensitive ion channel transmembrane helices 2/3" evidence="10">
    <location>
        <begin position="75"/>
        <end position="113"/>
    </location>
</feature>
<dbReference type="Pfam" id="PF00924">
    <property type="entry name" value="MS_channel_2nd"/>
    <property type="match status" value="1"/>
</dbReference>
<dbReference type="InterPro" id="IPR023408">
    <property type="entry name" value="MscS_beta-dom_sf"/>
</dbReference>
<dbReference type="AlphaFoldDB" id="A0A0R2KLS8"/>
<comment type="similarity">
    <text evidence="2">Belongs to the MscS (TC 1.A.23) family.</text>
</comment>
<dbReference type="InterPro" id="IPR011066">
    <property type="entry name" value="MscS_channel_C_sf"/>
</dbReference>
<feature type="transmembrane region" description="Helical" evidence="8">
    <location>
        <begin position="96"/>
        <end position="116"/>
    </location>
</feature>
<evidence type="ECO:0000256" key="6">
    <source>
        <dbReference type="ARBA" id="ARBA00023136"/>
    </source>
</evidence>
<feature type="transmembrane region" description="Helical" evidence="8">
    <location>
        <begin position="26"/>
        <end position="45"/>
    </location>
</feature>
<evidence type="ECO:0000256" key="4">
    <source>
        <dbReference type="ARBA" id="ARBA00022692"/>
    </source>
</evidence>
<comment type="function">
    <text evidence="7">May play a role in resistance to osmotic downshock.</text>
</comment>
<dbReference type="Gene3D" id="3.30.70.100">
    <property type="match status" value="1"/>
</dbReference>
<dbReference type="Proteomes" id="UP000051529">
    <property type="component" value="Unassembled WGS sequence"/>
</dbReference>
<dbReference type="Gene3D" id="2.30.30.60">
    <property type="match status" value="1"/>
</dbReference>
<dbReference type="InterPro" id="IPR049142">
    <property type="entry name" value="MS_channel_1st"/>
</dbReference>
<dbReference type="InterPro" id="IPR010920">
    <property type="entry name" value="LSM_dom_sf"/>
</dbReference>
<reference evidence="11 12" key="1">
    <citation type="journal article" date="2015" name="Genome Announc.">
        <title>Expanding the biotechnology potential of lactobacilli through comparative genomics of 213 strains and associated genera.</title>
        <authorList>
            <person name="Sun Z."/>
            <person name="Harris H.M."/>
            <person name="McCann A."/>
            <person name="Guo C."/>
            <person name="Argimon S."/>
            <person name="Zhang W."/>
            <person name="Yang X."/>
            <person name="Jeffery I.B."/>
            <person name="Cooney J.C."/>
            <person name="Kagawa T.F."/>
            <person name="Liu W."/>
            <person name="Song Y."/>
            <person name="Salvetti E."/>
            <person name="Wrobel A."/>
            <person name="Rasinkangas P."/>
            <person name="Parkhill J."/>
            <person name="Rea M.C."/>
            <person name="O'Sullivan O."/>
            <person name="Ritari J."/>
            <person name="Douillard F.P."/>
            <person name="Paul Ross R."/>
            <person name="Yang R."/>
            <person name="Briner A.E."/>
            <person name="Felis G.E."/>
            <person name="de Vos W.M."/>
            <person name="Barrangou R."/>
            <person name="Klaenhammer T.R."/>
            <person name="Caufield P.W."/>
            <person name="Cui Y."/>
            <person name="Zhang H."/>
            <person name="O'Toole P.W."/>
        </authorList>
    </citation>
    <scope>NUCLEOTIDE SEQUENCE [LARGE SCALE GENOMIC DNA]</scope>
    <source>
        <strain evidence="11 12">DSM 16698</strain>
    </source>
</reference>
<gene>
    <name evidence="11" type="ORF">IV44_GL001373</name>
</gene>
<keyword evidence="5 8" id="KW-1133">Transmembrane helix</keyword>
<comment type="subcellular location">
    <subcellularLocation>
        <location evidence="1">Cell membrane</location>
        <topology evidence="1">Multi-pass membrane protein</topology>
    </subcellularLocation>
</comment>
<dbReference type="Gene3D" id="1.10.287.1260">
    <property type="match status" value="1"/>
</dbReference>
<dbReference type="FunFam" id="2.30.30.60:FF:000001">
    <property type="entry name" value="MscS Mechanosensitive ion channel"/>
    <property type="match status" value="1"/>
</dbReference>
<keyword evidence="3" id="KW-1003">Cell membrane</keyword>
<dbReference type="RefSeq" id="WP_013437254.1">
    <property type="nucleotide sequence ID" value="NZ_JQBQ01000049.1"/>
</dbReference>
<evidence type="ECO:0000313" key="11">
    <source>
        <dbReference type="EMBL" id="KRN88236.1"/>
    </source>
</evidence>
<dbReference type="InterPro" id="IPR045276">
    <property type="entry name" value="YbiO_bact"/>
</dbReference>
<evidence type="ECO:0000256" key="2">
    <source>
        <dbReference type="ARBA" id="ARBA00008017"/>
    </source>
</evidence>
<dbReference type="GO" id="GO:0008381">
    <property type="term" value="F:mechanosensitive monoatomic ion channel activity"/>
    <property type="evidence" value="ECO:0007669"/>
    <property type="project" value="InterPro"/>
</dbReference>
<dbReference type="SUPFAM" id="SSF82861">
    <property type="entry name" value="Mechanosensitive channel protein MscS (YggB), transmembrane region"/>
    <property type="match status" value="1"/>
</dbReference>
<dbReference type="InterPro" id="IPR011014">
    <property type="entry name" value="MscS_channel_TM-2"/>
</dbReference>
<evidence type="ECO:0000256" key="5">
    <source>
        <dbReference type="ARBA" id="ARBA00022989"/>
    </source>
</evidence>
<keyword evidence="4 8" id="KW-0812">Transmembrane</keyword>
<comment type="caution">
    <text evidence="11">The sequence shown here is derived from an EMBL/GenBank/DDBJ whole genome shotgun (WGS) entry which is preliminary data.</text>
</comment>
<dbReference type="PATRIC" id="fig|695563.3.peg.1437"/>
<proteinExistence type="inferred from homology"/>
<evidence type="ECO:0000313" key="12">
    <source>
        <dbReference type="Proteomes" id="UP000051529"/>
    </source>
</evidence>
<accession>A0A0R2KLS8</accession>
<dbReference type="InterPro" id="IPR006685">
    <property type="entry name" value="MscS_channel_2nd"/>
</dbReference>
<evidence type="ECO:0000256" key="8">
    <source>
        <dbReference type="SAM" id="Phobius"/>
    </source>
</evidence>
<evidence type="ECO:0000259" key="10">
    <source>
        <dbReference type="Pfam" id="PF21088"/>
    </source>
</evidence>
<evidence type="ECO:0000256" key="1">
    <source>
        <dbReference type="ARBA" id="ARBA00004651"/>
    </source>
</evidence>
<dbReference type="SUPFAM" id="SSF50182">
    <property type="entry name" value="Sm-like ribonucleoproteins"/>
    <property type="match status" value="1"/>
</dbReference>
<name>A0A0R2KLS8_LACAM</name>
<sequence length="283" mass="31320">MKIPTHINIQKIEIDWSKISQNLLSIIWQLAITSLIFYLLSHFGHKIINNYLAKHNTVKNKRTRTITALINSVFQYTLIFFYLFGILSILGVPVGTLLASAGIFSLALGMGAQGFVSDLVNGFFILSEDQFDVGDLVQIGTNVGTVVQLGLRTTRLKGSDGSIIFIPNRNITIVQNLAHGGVALDINLDLDTKNDIDEVNKLIKECNRKIQPEKKTIVSGPTIVGVTEQTGKKFVYSIHFQVKPGKQSAVRNLYLSKYIEILQKNKIEFASTVSQPAITKSGT</sequence>